<keyword evidence="1" id="KW-0812">Transmembrane</keyword>
<feature type="transmembrane region" description="Helical" evidence="1">
    <location>
        <begin position="12"/>
        <end position="34"/>
    </location>
</feature>
<evidence type="ECO:0008006" key="4">
    <source>
        <dbReference type="Google" id="ProtNLM"/>
    </source>
</evidence>
<name>A0A2P7R058_9SPHN</name>
<reference evidence="2 3" key="1">
    <citation type="submission" date="2018-03" db="EMBL/GenBank/DDBJ databases">
        <title>The draft genome of Sphingosinicella sp. GL-C-18.</title>
        <authorList>
            <person name="Liu L."/>
            <person name="Li L."/>
            <person name="Liang L."/>
            <person name="Zhang X."/>
            <person name="Wang T."/>
        </authorList>
    </citation>
    <scope>NUCLEOTIDE SEQUENCE [LARGE SCALE GENOMIC DNA]</scope>
    <source>
        <strain evidence="2 3">GL-C-18</strain>
    </source>
</reference>
<sequence>MIANAPRAIMVATLVAGTLDILSAFVFAGIAGMAPVQVLRFVASGPFGDAPTATAGWALVGLAVHYAIMACMVAAYILIAPRITILMRHPIAAGIAYGVLLWIIMYWIVRPLRFPEMPLPSTAYGIANALFSHCILVGIPIALTARRYATRAGAPASVTA</sequence>
<gene>
    <name evidence="2" type="ORF">C7I55_01260</name>
</gene>
<feature type="transmembrane region" description="Helical" evidence="1">
    <location>
        <begin position="91"/>
        <end position="109"/>
    </location>
</feature>
<feature type="transmembrane region" description="Helical" evidence="1">
    <location>
        <begin position="121"/>
        <end position="143"/>
    </location>
</feature>
<keyword evidence="3" id="KW-1185">Reference proteome</keyword>
<keyword evidence="1" id="KW-0472">Membrane</keyword>
<organism evidence="2 3">
    <name type="scientific">Allosphingosinicella deserti</name>
    <dbReference type="NCBI Taxonomy" id="2116704"/>
    <lineage>
        <taxon>Bacteria</taxon>
        <taxon>Pseudomonadati</taxon>
        <taxon>Pseudomonadota</taxon>
        <taxon>Alphaproteobacteria</taxon>
        <taxon>Sphingomonadales</taxon>
        <taxon>Sphingomonadaceae</taxon>
        <taxon>Allosphingosinicella</taxon>
    </lineage>
</organism>
<dbReference type="AlphaFoldDB" id="A0A2P7R058"/>
<comment type="caution">
    <text evidence="2">The sequence shown here is derived from an EMBL/GenBank/DDBJ whole genome shotgun (WGS) entry which is preliminary data.</text>
</comment>
<protein>
    <recommendedName>
        <fullName evidence="4">DUF1440 domain-containing protein</fullName>
    </recommendedName>
</protein>
<evidence type="ECO:0000313" key="3">
    <source>
        <dbReference type="Proteomes" id="UP000241167"/>
    </source>
</evidence>
<dbReference type="OrthoDB" id="118190at2"/>
<evidence type="ECO:0000256" key="1">
    <source>
        <dbReference type="SAM" id="Phobius"/>
    </source>
</evidence>
<dbReference type="Proteomes" id="UP000241167">
    <property type="component" value="Unassembled WGS sequence"/>
</dbReference>
<proteinExistence type="predicted"/>
<keyword evidence="1" id="KW-1133">Transmembrane helix</keyword>
<dbReference type="EMBL" id="PXYI01000001">
    <property type="protein sequence ID" value="PSJ43602.1"/>
    <property type="molecule type" value="Genomic_DNA"/>
</dbReference>
<evidence type="ECO:0000313" key="2">
    <source>
        <dbReference type="EMBL" id="PSJ43602.1"/>
    </source>
</evidence>
<accession>A0A2P7R058</accession>
<feature type="transmembrane region" description="Helical" evidence="1">
    <location>
        <begin position="54"/>
        <end position="79"/>
    </location>
</feature>